<keyword evidence="3" id="KW-1185">Reference proteome</keyword>
<name>A1WTC4_HALHL</name>
<dbReference type="Proteomes" id="UP000000647">
    <property type="component" value="Chromosome"/>
</dbReference>
<dbReference type="EMBL" id="CP000544">
    <property type="protein sequence ID" value="ABM60936.1"/>
    <property type="molecule type" value="Genomic_DNA"/>
</dbReference>
<feature type="region of interest" description="Disordered" evidence="1">
    <location>
        <begin position="13"/>
        <end position="45"/>
    </location>
</feature>
<gene>
    <name evidence="2" type="ordered locus">Hhal_0142</name>
</gene>
<dbReference type="HOGENOM" id="CLU_362406_0_0_6"/>
<dbReference type="InterPro" id="IPR011990">
    <property type="entry name" value="TPR-like_helical_dom_sf"/>
</dbReference>
<reference evidence="3" key="1">
    <citation type="submission" date="2006-12" db="EMBL/GenBank/DDBJ databases">
        <title>Complete sequence of Halorhodospira halophila SL1.</title>
        <authorList>
            <consortium name="US DOE Joint Genome Institute"/>
            <person name="Copeland A."/>
            <person name="Lucas S."/>
            <person name="Lapidus A."/>
            <person name="Barry K."/>
            <person name="Detter J.C."/>
            <person name="Glavina del Rio T."/>
            <person name="Hammon N."/>
            <person name="Israni S."/>
            <person name="Dalin E."/>
            <person name="Tice H."/>
            <person name="Pitluck S."/>
            <person name="Saunders E."/>
            <person name="Brettin T."/>
            <person name="Bruce D."/>
            <person name="Han C."/>
            <person name="Tapia R."/>
            <person name="Schmutz J."/>
            <person name="Larimer F."/>
            <person name="Land M."/>
            <person name="Hauser L."/>
            <person name="Kyrpides N."/>
            <person name="Mikhailova N."/>
            <person name="Hoff W."/>
            <person name="Richardson P."/>
        </authorList>
    </citation>
    <scope>NUCLEOTIDE SEQUENCE [LARGE SCALE GENOMIC DNA]</scope>
    <source>
        <strain evidence="3">DSM 244 / SL1</strain>
    </source>
</reference>
<organism evidence="2 3">
    <name type="scientific">Halorhodospira halophila (strain DSM 244 / SL1)</name>
    <name type="common">Ectothiorhodospira halophila (strain DSM 244 / SL1)</name>
    <dbReference type="NCBI Taxonomy" id="349124"/>
    <lineage>
        <taxon>Bacteria</taxon>
        <taxon>Pseudomonadati</taxon>
        <taxon>Pseudomonadota</taxon>
        <taxon>Gammaproteobacteria</taxon>
        <taxon>Chromatiales</taxon>
        <taxon>Ectothiorhodospiraceae</taxon>
        <taxon>Halorhodospira</taxon>
    </lineage>
</organism>
<evidence type="ECO:0000313" key="2">
    <source>
        <dbReference type="EMBL" id="ABM60936.1"/>
    </source>
</evidence>
<accession>A1WTC4</accession>
<dbReference type="STRING" id="349124.Hhal_0142"/>
<dbReference type="Gene3D" id="1.25.40.10">
    <property type="entry name" value="Tetratricopeptide repeat domain"/>
    <property type="match status" value="1"/>
</dbReference>
<dbReference type="SUPFAM" id="SSF48452">
    <property type="entry name" value="TPR-like"/>
    <property type="match status" value="1"/>
</dbReference>
<evidence type="ECO:0000313" key="3">
    <source>
        <dbReference type="Proteomes" id="UP000000647"/>
    </source>
</evidence>
<protein>
    <recommendedName>
        <fullName evidence="4">Tetratricopeptide repeat protein</fullName>
    </recommendedName>
</protein>
<evidence type="ECO:0000256" key="1">
    <source>
        <dbReference type="SAM" id="MobiDB-lite"/>
    </source>
</evidence>
<dbReference type="KEGG" id="hha:Hhal_0142"/>
<evidence type="ECO:0008006" key="4">
    <source>
        <dbReference type="Google" id="ProtNLM"/>
    </source>
</evidence>
<proteinExistence type="predicted"/>
<dbReference type="AlphaFoldDB" id="A1WTC4"/>
<dbReference type="eggNOG" id="COG0457">
    <property type="taxonomic scope" value="Bacteria"/>
</dbReference>
<reference evidence="2 3" key="2">
    <citation type="journal article" date="2013" name="Stand. Genomic Sci.">
        <title>Complete genome sequence of Halorhodospira halophila SL1.</title>
        <authorList>
            <person name="Challacombe J.F."/>
            <person name="Majid S."/>
            <person name="Deole R."/>
            <person name="Brettin T.S."/>
            <person name="Bruce D."/>
            <person name="Delano S.F."/>
            <person name="Detter J.C."/>
            <person name="Gleasner C.D."/>
            <person name="Han C.S."/>
            <person name="Misra M."/>
            <person name="Reitenga K.G."/>
            <person name="Mikhailova N."/>
            <person name="Woyke T."/>
            <person name="Pitluck S."/>
            <person name="Nolan M."/>
            <person name="Land M.L."/>
            <person name="Saunders E."/>
            <person name="Tapia R."/>
            <person name="Lapidus A."/>
            <person name="Ivanova N."/>
            <person name="Hoff W.D."/>
        </authorList>
    </citation>
    <scope>NUCLEOTIDE SEQUENCE [LARGE SCALE GENOMIC DNA]</scope>
    <source>
        <strain evidence="3">DSM 244 / SL1</strain>
    </source>
</reference>
<sequence>MSTAVRTRIMPIMGRSSPRASFRSRKQGTDVADPMTPREQQQPPLHAAHLTVEPYARQALADGRYREAIKHFRTLAQTEPEVVWAEGLADAYRGRALELTAKGMPREALAIWENREWRCPGALPEPEQISLLLELGEIDTAQSAYARLREAGACEALSRARPHLAAYALVHPDSLRTLDPEDPVRADGETAQAALAAYCAGEDETAAGYLRAIPYRSPYRDWVTVLKALMSDPGQERAVERLLAGMDENSPFAPLADAVRLARLAEPELLPALTTVSEPVRRFATALRGWSAQRYRLWRELFSPEAPEQATDPVTVLADWREDLGEDWSRQQRLRYALHHPAVHAPEDADEFERALLQAWRTEAFHADDPGAILAAWQGVIEALRGAAEPTPGDRAALRIAAIQRHLVSDLHLLDTPLAAEAENALAESVALDPDHLPGHRLLIQRHRECGRPIQARRAMDQALARWPEDLGLLQEALEIALDGEDFEGAAVYAGRLLERDPINRRARAVLHEALLTRARSACTEDDPEAARAALDQADAWAESAPARAQLERLRAVVDASHGNGAEARRLRDRATAEGDTLGSALALAVEAERAGQPAETVLTRSGLTPPKRIERPALLELAQRMHEVAATTDDVPERALAPFAPTLRRAVRIKTLSLDDYAAVCEALRAVGQDELRDRFAREALRHRLEDPLFTVHSLEARYRQDGGGRPTSRELDQLRRAFRQARRDDDKRTAHRAGELIKRLVPHPESGA</sequence>